<evidence type="ECO:0000256" key="9">
    <source>
        <dbReference type="ARBA" id="ARBA00068695"/>
    </source>
</evidence>
<dbReference type="Gene3D" id="3.30.300.30">
    <property type="match status" value="1"/>
</dbReference>
<keyword evidence="2" id="KW-0596">Phosphopantetheine</keyword>
<dbReference type="RefSeq" id="WP_013968720.1">
    <property type="nucleotide sequence ID" value="NC_015732.1"/>
</dbReference>
<dbReference type="InterPro" id="IPR042099">
    <property type="entry name" value="ANL_N_sf"/>
</dbReference>
<dbReference type="PANTHER" id="PTHR43439:SF2">
    <property type="entry name" value="ENZYME, PUTATIVE (JCVI)-RELATED"/>
    <property type="match status" value="1"/>
</dbReference>
<dbReference type="PANTHER" id="PTHR43439">
    <property type="entry name" value="PHENYLACETATE-COENZYME A LIGASE"/>
    <property type="match status" value="1"/>
</dbReference>
<evidence type="ECO:0000313" key="15">
    <source>
        <dbReference type="Proteomes" id="UP000000503"/>
    </source>
</evidence>
<dbReference type="SUPFAM" id="SSF56801">
    <property type="entry name" value="Acetyl-CoA synthetase-like"/>
    <property type="match status" value="1"/>
</dbReference>
<evidence type="ECO:0000256" key="3">
    <source>
        <dbReference type="ARBA" id="ARBA00022553"/>
    </source>
</evidence>
<dbReference type="PIRSF" id="PIRSF006444">
    <property type="entry name" value="PaaK"/>
    <property type="match status" value="1"/>
</dbReference>
<dbReference type="UniPathway" id="UPA00930"/>
<dbReference type="EMBL" id="CP002868">
    <property type="protein sequence ID" value="AEJ19409.1"/>
    <property type="molecule type" value="Genomic_DNA"/>
</dbReference>
<reference evidence="15" key="1">
    <citation type="journal article" date="2013" name="Stand. Genomic Sci.">
        <title>Genome sequence of the thermophilic fresh-water bacterium Spirochaeta caldaria type strain (H1(T)), reclassification of Spirochaeta caldaria, Spirochaeta stenostrepta, and Spirochaeta zuelzerae in the genus Treponema as Treponema caldaria comb. nov., Treponema stenostrepta comb. nov., and Treponema zuelzerae comb. nov., and emendation of the genus Treponema.</title>
        <authorList>
            <person name="Abt B."/>
            <person name="Goker M."/>
            <person name="Scheuner C."/>
            <person name="Han C."/>
            <person name="Lu M."/>
            <person name="Misra M."/>
            <person name="Lapidus A."/>
            <person name="Nolan M."/>
            <person name="Lucas S."/>
            <person name="Hammon N."/>
            <person name="Deshpande S."/>
            <person name="Cheng J.F."/>
            <person name="Tapia R."/>
            <person name="Goodwin L.A."/>
            <person name="Pitluck S."/>
            <person name="Liolios K."/>
            <person name="Pagani I."/>
            <person name="Ivanova N."/>
            <person name="Mavromatis K."/>
            <person name="Mikhailova N."/>
            <person name="Huntemann M."/>
            <person name="Pati A."/>
            <person name="Chen A."/>
            <person name="Palaniappan K."/>
            <person name="Land M."/>
            <person name="Hauser L."/>
            <person name="Jeffries C.D."/>
            <person name="Rohde M."/>
            <person name="Spring S."/>
            <person name="Gronow S."/>
            <person name="Detter J.C."/>
            <person name="Bristow J."/>
            <person name="Eisen J.A."/>
            <person name="Markowitz V."/>
            <person name="Hugenholtz P."/>
            <person name="Kyrpides N.C."/>
            <person name="Woyke T."/>
            <person name="Klenk H.P."/>
        </authorList>
    </citation>
    <scope>NUCLEOTIDE SEQUENCE</scope>
    <source>
        <strain evidence="15">ATCC 51460 / DSM 7334 / H1</strain>
    </source>
</reference>
<dbReference type="Pfam" id="PF14535">
    <property type="entry name" value="AMP-binding_C_2"/>
    <property type="match status" value="1"/>
</dbReference>
<evidence type="ECO:0000256" key="2">
    <source>
        <dbReference type="ARBA" id="ARBA00022450"/>
    </source>
</evidence>
<protein>
    <recommendedName>
        <fullName evidence="9 11">Phenylacetate-coenzyme A ligase</fullName>
        <ecNumber evidence="8 11">6.2.1.30</ecNumber>
    </recommendedName>
    <alternativeName>
        <fullName evidence="10 11">Phenylacetyl-CoA ligase</fullName>
    </alternativeName>
</protein>
<dbReference type="CDD" id="cd05913">
    <property type="entry name" value="PaaK"/>
    <property type="match status" value="1"/>
</dbReference>
<dbReference type="FunFam" id="3.40.50.12780:FF:000016">
    <property type="entry name" value="Phenylacetate-coenzyme A ligase"/>
    <property type="match status" value="1"/>
</dbReference>
<proteinExistence type="inferred from homology"/>
<feature type="domain" description="AMP-dependent ligase C-terminal" evidence="13">
    <location>
        <begin position="354"/>
        <end position="450"/>
    </location>
</feature>
<comment type="subunit">
    <text evidence="1">Monomer.</text>
</comment>
<evidence type="ECO:0000256" key="10">
    <source>
        <dbReference type="ARBA" id="ARBA00075111"/>
    </source>
</evidence>
<dbReference type="GO" id="GO:0047475">
    <property type="term" value="F:phenylacetate-CoA ligase activity"/>
    <property type="evidence" value="ECO:0007669"/>
    <property type="project" value="UniProtKB-EC"/>
</dbReference>
<accession>F8F1S5</accession>
<dbReference type="HOGENOM" id="CLU_035301_1_1_12"/>
<dbReference type="GO" id="GO:0000166">
    <property type="term" value="F:nucleotide binding"/>
    <property type="evidence" value="ECO:0007669"/>
    <property type="project" value="UniProtKB-KW"/>
</dbReference>
<dbReference type="InterPro" id="IPR028154">
    <property type="entry name" value="AMP-dep_Lig_C"/>
</dbReference>
<dbReference type="KEGG" id="scd:Spica_1263"/>
<dbReference type="AlphaFoldDB" id="F8F1S5"/>
<comment type="function">
    <text evidence="11">Catalyzes the activation of phenylacetic acid (PA) to phenylacetyl-CoA (PA-CoA).</text>
</comment>
<dbReference type="Proteomes" id="UP000000503">
    <property type="component" value="Chromosome"/>
</dbReference>
<keyword evidence="15" id="KW-1185">Reference proteome</keyword>
<evidence type="ECO:0000256" key="1">
    <source>
        <dbReference type="ARBA" id="ARBA00011245"/>
    </source>
</evidence>
<dbReference type="InterPro" id="IPR011880">
    <property type="entry name" value="PA_CoA_ligase"/>
</dbReference>
<comment type="pathway">
    <text evidence="6 11">Aromatic compound metabolism; phenylacetate degradation.</text>
</comment>
<dbReference type="GO" id="GO:0010124">
    <property type="term" value="P:phenylacetate catabolic process"/>
    <property type="evidence" value="ECO:0007669"/>
    <property type="project" value="UniProtKB-UniRule"/>
</dbReference>
<comment type="similarity">
    <text evidence="7 11">Belongs to the phenylacetyl-CoA ligase family.</text>
</comment>
<dbReference type="InterPro" id="IPR051414">
    <property type="entry name" value="Adenylate-forming_Reductase"/>
</dbReference>
<dbReference type="InterPro" id="IPR045851">
    <property type="entry name" value="AMP-bd_C_sf"/>
</dbReference>
<sequence>MAKLVGVTIEGMNMNRMVQYQYWDKETETLPREELEKFQLKLLRESVNRALRTPFYKKRLFQVGITSGDDMKSLQDLQKIPFTTKQDLRDAFPDGMLAVDRREIVRLHASSGTTGTPTTIYFTKKDLERWASYVARCIYGTGCTRDDVFQNMITYGLFTGGLGIHYGAEMVGMLVIPSGPGNTGRQFKMMKDHRTTVVHATPSFLLHLHSKLEEEGYTLSDLALRKAFAGAEPYSEDTRRRIEELWNIDVYNSYGLSEMNGPGVAFECQHKDGMHLWEDGYIAEIINPDTFEPVANGETGELVLTILCREAMPILRYRTRDLTSFYTEPCPCGRTHRRIRRITGRTDDMLIINGVNVFPSQIEEVIMGIKEVGNNYLIQVDKDGALDRLTVKTEVGPNIFMDDARPLNALKERIRHALQTTISINPKVELHEPGALPVSEGKAKRVIDTRPKDV</sequence>
<gene>
    <name evidence="14" type="ordered locus">Spica_1263</name>
</gene>
<evidence type="ECO:0000256" key="7">
    <source>
        <dbReference type="ARBA" id="ARBA00061566"/>
    </source>
</evidence>
<name>F8F1S5_GRAC1</name>
<evidence type="ECO:0000256" key="8">
    <source>
        <dbReference type="ARBA" id="ARBA00066629"/>
    </source>
</evidence>
<comment type="catalytic activity">
    <reaction evidence="11">
        <text>2-phenylacetate + ATP + CoA = phenylacetyl-CoA + AMP + diphosphate</text>
        <dbReference type="Rhea" id="RHEA:20956"/>
        <dbReference type="ChEBI" id="CHEBI:18401"/>
        <dbReference type="ChEBI" id="CHEBI:30616"/>
        <dbReference type="ChEBI" id="CHEBI:33019"/>
        <dbReference type="ChEBI" id="CHEBI:57287"/>
        <dbReference type="ChEBI" id="CHEBI:57390"/>
        <dbReference type="ChEBI" id="CHEBI:456215"/>
        <dbReference type="EC" id="6.2.1.30"/>
    </reaction>
</comment>
<evidence type="ECO:0000256" key="5">
    <source>
        <dbReference type="ARBA" id="ARBA00022741"/>
    </source>
</evidence>
<dbReference type="STRING" id="744872.Spica_1263"/>
<keyword evidence="5 11" id="KW-0547">Nucleotide-binding</keyword>
<evidence type="ECO:0000256" key="4">
    <source>
        <dbReference type="ARBA" id="ARBA00022598"/>
    </source>
</evidence>
<dbReference type="Pfam" id="PF00501">
    <property type="entry name" value="AMP-binding"/>
    <property type="match status" value="1"/>
</dbReference>
<keyword evidence="4 11" id="KW-0436">Ligase</keyword>
<evidence type="ECO:0000256" key="11">
    <source>
        <dbReference type="PIRNR" id="PIRNR006444"/>
    </source>
</evidence>
<dbReference type="EC" id="6.2.1.30" evidence="8 11"/>
<dbReference type="Gene3D" id="3.40.50.12780">
    <property type="entry name" value="N-terminal domain of ligase-like"/>
    <property type="match status" value="1"/>
</dbReference>
<evidence type="ECO:0000259" key="12">
    <source>
        <dbReference type="Pfam" id="PF00501"/>
    </source>
</evidence>
<evidence type="ECO:0000256" key="6">
    <source>
        <dbReference type="ARBA" id="ARBA00060591"/>
    </source>
</evidence>
<organism evidence="14 15">
    <name type="scientific">Gracilinema caldarium (strain ATCC 51460 / DSM 7334 / H1)</name>
    <name type="common">Treponema caldarium</name>
    <dbReference type="NCBI Taxonomy" id="744872"/>
    <lineage>
        <taxon>Bacteria</taxon>
        <taxon>Pseudomonadati</taxon>
        <taxon>Spirochaetota</taxon>
        <taxon>Spirochaetia</taxon>
        <taxon>Spirochaetales</taxon>
        <taxon>Breznakiellaceae</taxon>
        <taxon>Gracilinema</taxon>
    </lineage>
</organism>
<dbReference type="InterPro" id="IPR000873">
    <property type="entry name" value="AMP-dep_synth/lig_dom"/>
</dbReference>
<evidence type="ECO:0000259" key="13">
    <source>
        <dbReference type="Pfam" id="PF14535"/>
    </source>
</evidence>
<dbReference type="eggNOG" id="COG1541">
    <property type="taxonomic scope" value="Bacteria"/>
</dbReference>
<feature type="domain" description="AMP-dependent synthetase/ligase" evidence="12">
    <location>
        <begin position="99"/>
        <end position="304"/>
    </location>
</feature>
<evidence type="ECO:0000313" key="14">
    <source>
        <dbReference type="EMBL" id="AEJ19409.1"/>
    </source>
</evidence>
<keyword evidence="3" id="KW-0597">Phosphoprotein</keyword>